<name>A0A263BUB5_9BACI</name>
<protein>
    <recommendedName>
        <fullName evidence="3">Spore coat protein</fullName>
    </recommendedName>
</protein>
<reference evidence="1 2" key="2">
    <citation type="submission" date="2017-09" db="EMBL/GenBank/DDBJ databases">
        <title>Bacillus patelloidae sp. nov., isolated from the intestinal tract of a marine limpet.</title>
        <authorList>
            <person name="Liu R."/>
            <person name="Dong C."/>
            <person name="Shao Z."/>
        </authorList>
    </citation>
    <scope>NUCLEOTIDE SEQUENCE [LARGE SCALE GENOMIC DNA]</scope>
    <source>
        <strain evidence="1 2">SA5d-4</strain>
    </source>
</reference>
<gene>
    <name evidence="1" type="ORF">CIB95_07620</name>
</gene>
<sequence length="103" mass="12311">MERLHCHKPKGPIVHPKKTCVKHICHPHVVDHIHPSETIYKHHHVYTHKHHYPHHECHTCEVSHQHQQCGYPKCPAPDHHYMKPHGMGHQMPQPMPRRPFFGW</sequence>
<evidence type="ECO:0000313" key="2">
    <source>
        <dbReference type="Proteomes" id="UP000217083"/>
    </source>
</evidence>
<reference evidence="2" key="1">
    <citation type="submission" date="2017-08" db="EMBL/GenBank/DDBJ databases">
        <authorList>
            <person name="Huang Z."/>
        </authorList>
    </citation>
    <scope>NUCLEOTIDE SEQUENCE [LARGE SCALE GENOMIC DNA]</scope>
    <source>
        <strain evidence="2">SA5d-4</strain>
    </source>
</reference>
<dbReference type="AlphaFoldDB" id="A0A263BUB5"/>
<comment type="caution">
    <text evidence="1">The sequence shown here is derived from an EMBL/GenBank/DDBJ whole genome shotgun (WGS) entry which is preliminary data.</text>
</comment>
<proteinExistence type="predicted"/>
<evidence type="ECO:0000313" key="1">
    <source>
        <dbReference type="EMBL" id="OZM57324.1"/>
    </source>
</evidence>
<organism evidence="1 2">
    <name type="scientific">Lottiidibacillus patelloidae</name>
    <dbReference type="NCBI Taxonomy" id="2670334"/>
    <lineage>
        <taxon>Bacteria</taxon>
        <taxon>Bacillati</taxon>
        <taxon>Bacillota</taxon>
        <taxon>Bacilli</taxon>
        <taxon>Bacillales</taxon>
        <taxon>Bacillaceae</taxon>
        <taxon>Lottiidibacillus</taxon>
    </lineage>
</organism>
<accession>A0A263BUB5</accession>
<evidence type="ECO:0008006" key="3">
    <source>
        <dbReference type="Google" id="ProtNLM"/>
    </source>
</evidence>
<dbReference type="Pfam" id="PF11122">
    <property type="entry name" value="Spore-coat_CotD"/>
    <property type="match status" value="1"/>
</dbReference>
<dbReference type="InterPro" id="IPR020108">
    <property type="entry name" value="Spore_coat_CotD"/>
</dbReference>
<dbReference type="Proteomes" id="UP000217083">
    <property type="component" value="Unassembled WGS sequence"/>
</dbReference>
<keyword evidence="2" id="KW-1185">Reference proteome</keyword>
<dbReference type="EMBL" id="NPIA01000003">
    <property type="protein sequence ID" value="OZM57324.1"/>
    <property type="molecule type" value="Genomic_DNA"/>
</dbReference>